<evidence type="ECO:0000256" key="1">
    <source>
        <dbReference type="ARBA" id="ARBA00001933"/>
    </source>
</evidence>
<name>A0A1W2BQ23_9FIRM</name>
<dbReference type="GO" id="GO:0009034">
    <property type="term" value="F:tryptophanase activity"/>
    <property type="evidence" value="ECO:0007669"/>
    <property type="project" value="UniProtKB-UniRule"/>
</dbReference>
<dbReference type="InterPro" id="IPR015422">
    <property type="entry name" value="PyrdxlP-dep_Trfase_small"/>
</dbReference>
<dbReference type="AlphaFoldDB" id="A0A1W2BQ23"/>
<dbReference type="OrthoDB" id="9764079at2"/>
<organism evidence="11 12">
    <name type="scientific">Sporomusa malonica</name>
    <dbReference type="NCBI Taxonomy" id="112901"/>
    <lineage>
        <taxon>Bacteria</taxon>
        <taxon>Bacillati</taxon>
        <taxon>Bacillota</taxon>
        <taxon>Negativicutes</taxon>
        <taxon>Selenomonadales</taxon>
        <taxon>Sporomusaceae</taxon>
        <taxon>Sporomusa</taxon>
    </lineage>
</organism>
<dbReference type="RefSeq" id="WP_084575751.1">
    <property type="nucleotide sequence ID" value="NZ_CP155572.1"/>
</dbReference>
<dbReference type="InterPro" id="IPR015421">
    <property type="entry name" value="PyrdxlP-dep_Trfase_major"/>
</dbReference>
<evidence type="ECO:0000256" key="3">
    <source>
        <dbReference type="ARBA" id="ARBA00009721"/>
    </source>
</evidence>
<dbReference type="EC" id="4.1.99.1" evidence="8"/>
<comment type="subunit">
    <text evidence="8">Homotetramer.</text>
</comment>
<gene>
    <name evidence="8" type="primary">tnaA</name>
    <name evidence="11" type="ORF">SAMN04488500_10841</name>
</gene>
<dbReference type="UniPathway" id="UPA00332">
    <property type="reaction ID" value="UER00452"/>
</dbReference>
<keyword evidence="5 8" id="KW-0823">Tryptophan catabolism</keyword>
<comment type="catalytic activity">
    <reaction evidence="7 8">
        <text>L-tryptophan + H2O = indole + pyruvate + NH4(+)</text>
        <dbReference type="Rhea" id="RHEA:19553"/>
        <dbReference type="ChEBI" id="CHEBI:15361"/>
        <dbReference type="ChEBI" id="CHEBI:15377"/>
        <dbReference type="ChEBI" id="CHEBI:16881"/>
        <dbReference type="ChEBI" id="CHEBI:28938"/>
        <dbReference type="ChEBI" id="CHEBI:57912"/>
        <dbReference type="EC" id="4.1.99.1"/>
    </reaction>
</comment>
<evidence type="ECO:0000256" key="6">
    <source>
        <dbReference type="ARBA" id="ARBA00023239"/>
    </source>
</evidence>
<dbReference type="Gene3D" id="3.40.640.10">
    <property type="entry name" value="Type I PLP-dependent aspartate aminotransferase-like (Major domain)"/>
    <property type="match status" value="1"/>
</dbReference>
<sequence>MERTAEPYRIKMVEPIRKIPKEERILALKEAGYNPFALNSEDVYIDLLTDSGTGAMSDRQWSAMMLGDEAYAGSKSFHKVRNAVKDIFNYNHVIPTHQGRGAEQVLFPHLIQHKGQYILGNMHFDTTMAWIELNGGIPVNLVIEDAFDTQKEHSFKGNFDLERLENFIVEKGAENIAFIIVTITCNSAGGQPVSMENVRGVKRIADKFGIRINFDSARFAENAYFIKKREPGYADKSIESIVREMYEMGDFLTMSAKKDAIVNMGGMIAIKDDANLFAAASASCVPMEGFVTYGGLSGRDMECLAVGLHEGLDVDYLENRIGQVEYLGEELRKRGIPIQWPVGGHAVFVDAGKFLPHIPAEQFPAQALCNELYLEAGVRPVEVGSLLLGRDPETGQQKKAGVEFMRLTIPRRVYTDRHMDVVVDALAKIWERREQVKGLEFTYEPKVLRHFLCRLKPIEK</sequence>
<dbReference type="NCBIfam" id="NF009709">
    <property type="entry name" value="PRK13238.1"/>
    <property type="match status" value="1"/>
</dbReference>
<keyword evidence="6 8" id="KW-0456">Lyase</keyword>
<dbReference type="InterPro" id="IPR015424">
    <property type="entry name" value="PyrdxlP-dep_Trfase"/>
</dbReference>
<dbReference type="Proteomes" id="UP000192738">
    <property type="component" value="Unassembled WGS sequence"/>
</dbReference>
<dbReference type="CDD" id="cd00617">
    <property type="entry name" value="Tnase_like"/>
    <property type="match status" value="1"/>
</dbReference>
<protein>
    <recommendedName>
        <fullName evidence="8">Tryptophanase</fullName>
        <ecNumber evidence="8">4.1.99.1</ecNumber>
    </recommendedName>
    <alternativeName>
        <fullName evidence="8">L-tryptophan indole-lyase</fullName>
        <shortName evidence="8">TNase</shortName>
    </alternativeName>
</protein>
<dbReference type="PANTHER" id="PTHR32325">
    <property type="entry name" value="BETA-ELIMINATING LYASE-LIKE PROTEIN-RELATED"/>
    <property type="match status" value="1"/>
</dbReference>
<proteinExistence type="inferred from homology"/>
<evidence type="ECO:0000256" key="4">
    <source>
        <dbReference type="ARBA" id="ARBA00022898"/>
    </source>
</evidence>
<evidence type="ECO:0000256" key="2">
    <source>
        <dbReference type="ARBA" id="ARBA00004662"/>
    </source>
</evidence>
<evidence type="ECO:0000256" key="8">
    <source>
        <dbReference type="HAMAP-Rule" id="MF_00544"/>
    </source>
</evidence>
<dbReference type="HAMAP" id="MF_00544">
    <property type="entry name" value="Tryptophanase"/>
    <property type="match status" value="1"/>
</dbReference>
<dbReference type="SUPFAM" id="SSF53383">
    <property type="entry name" value="PLP-dependent transferases"/>
    <property type="match status" value="1"/>
</dbReference>
<evidence type="ECO:0000256" key="5">
    <source>
        <dbReference type="ARBA" id="ARBA00023079"/>
    </source>
</evidence>
<feature type="modified residue" description="N6-(pyridoxal phosphate)lysine" evidence="8 9">
    <location>
        <position position="258"/>
    </location>
</feature>
<reference evidence="11 12" key="1">
    <citation type="submission" date="2017-04" db="EMBL/GenBank/DDBJ databases">
        <authorList>
            <person name="Afonso C.L."/>
            <person name="Miller P.J."/>
            <person name="Scott M.A."/>
            <person name="Spackman E."/>
            <person name="Goraichik I."/>
            <person name="Dimitrov K.M."/>
            <person name="Suarez D.L."/>
            <person name="Swayne D.E."/>
        </authorList>
    </citation>
    <scope>NUCLEOTIDE SEQUENCE [LARGE SCALE GENOMIC DNA]</scope>
    <source>
        <strain evidence="11 12">DSM 5090</strain>
    </source>
</reference>
<dbReference type="EMBL" id="FWXI01000008">
    <property type="protein sequence ID" value="SMC74732.1"/>
    <property type="molecule type" value="Genomic_DNA"/>
</dbReference>
<dbReference type="PANTHER" id="PTHR32325:SF4">
    <property type="entry name" value="TRYPTOPHANASE"/>
    <property type="match status" value="1"/>
</dbReference>
<evidence type="ECO:0000256" key="7">
    <source>
        <dbReference type="ARBA" id="ARBA00047962"/>
    </source>
</evidence>
<evidence type="ECO:0000313" key="11">
    <source>
        <dbReference type="EMBL" id="SMC74732.1"/>
    </source>
</evidence>
<evidence type="ECO:0000256" key="9">
    <source>
        <dbReference type="PIRSR" id="PIRSR611166-50"/>
    </source>
</evidence>
<dbReference type="STRING" id="112901.SAMN04488500_10841"/>
<comment type="cofactor">
    <cofactor evidence="1 8 9">
        <name>pyridoxal 5'-phosphate</name>
        <dbReference type="ChEBI" id="CHEBI:597326"/>
    </cofactor>
</comment>
<dbReference type="Pfam" id="PF01212">
    <property type="entry name" value="Beta_elim_lyase"/>
    <property type="match status" value="1"/>
</dbReference>
<keyword evidence="4 8" id="KW-0663">Pyridoxal phosphate</keyword>
<comment type="similarity">
    <text evidence="3 8">Belongs to the beta-eliminating lyase family.</text>
</comment>
<dbReference type="InterPro" id="IPR011166">
    <property type="entry name" value="Beta-eliminating_lyase"/>
</dbReference>
<dbReference type="PIRSF" id="PIRSF001386">
    <property type="entry name" value="Trpase"/>
    <property type="match status" value="1"/>
</dbReference>
<dbReference type="Gene3D" id="3.90.1150.10">
    <property type="entry name" value="Aspartate Aminotransferase, domain 1"/>
    <property type="match status" value="1"/>
</dbReference>
<accession>A0A1W2BQ23</accession>
<dbReference type="InterPro" id="IPR001597">
    <property type="entry name" value="ArAA_b-elim_lyase/Thr_aldolase"/>
</dbReference>
<evidence type="ECO:0000259" key="10">
    <source>
        <dbReference type="Pfam" id="PF01212"/>
    </source>
</evidence>
<feature type="domain" description="Aromatic amino acid beta-eliminating lyase/threonine aldolase" evidence="10">
    <location>
        <begin position="46"/>
        <end position="423"/>
    </location>
</feature>
<evidence type="ECO:0000313" key="12">
    <source>
        <dbReference type="Proteomes" id="UP000192738"/>
    </source>
</evidence>
<keyword evidence="12" id="KW-1185">Reference proteome</keyword>
<dbReference type="InterPro" id="IPR013440">
    <property type="entry name" value="TNase"/>
</dbReference>
<comment type="pathway">
    <text evidence="2 8">Amino-acid degradation; L-tryptophan degradation via pyruvate pathway; indole and pyruvate from L-tryptophan: step 1/1.</text>
</comment>